<sequence>MLTAFRKPHLGTRVELLVPPACVEFGSGMLWDALLPVTDVDPSGVHEQSRSYDEATTDAVKKEFFQDIQSREHKLWPAGGVTGVELQELSSCKRGQSVIGAMSQKSFAV</sequence>
<gene>
    <name evidence="1" type="ORF">JOB18_037776</name>
</gene>
<accession>A0AAV6QP34</accession>
<keyword evidence="2" id="KW-1185">Reference proteome</keyword>
<protein>
    <submittedName>
        <fullName evidence="1">Uncharacterized protein</fullName>
    </submittedName>
</protein>
<organism evidence="1 2">
    <name type="scientific">Solea senegalensis</name>
    <name type="common">Senegalese sole</name>
    <dbReference type="NCBI Taxonomy" id="28829"/>
    <lineage>
        <taxon>Eukaryota</taxon>
        <taxon>Metazoa</taxon>
        <taxon>Chordata</taxon>
        <taxon>Craniata</taxon>
        <taxon>Vertebrata</taxon>
        <taxon>Euteleostomi</taxon>
        <taxon>Actinopterygii</taxon>
        <taxon>Neopterygii</taxon>
        <taxon>Teleostei</taxon>
        <taxon>Neoteleostei</taxon>
        <taxon>Acanthomorphata</taxon>
        <taxon>Carangaria</taxon>
        <taxon>Pleuronectiformes</taxon>
        <taxon>Pleuronectoidei</taxon>
        <taxon>Soleidae</taxon>
        <taxon>Solea</taxon>
    </lineage>
</organism>
<dbReference type="EMBL" id="JAGKHQ010000016">
    <property type="protein sequence ID" value="KAG7494796.1"/>
    <property type="molecule type" value="Genomic_DNA"/>
</dbReference>
<proteinExistence type="predicted"/>
<comment type="caution">
    <text evidence="1">The sequence shown here is derived from an EMBL/GenBank/DDBJ whole genome shotgun (WGS) entry which is preliminary data.</text>
</comment>
<evidence type="ECO:0000313" key="2">
    <source>
        <dbReference type="Proteomes" id="UP000693946"/>
    </source>
</evidence>
<evidence type="ECO:0000313" key="1">
    <source>
        <dbReference type="EMBL" id="KAG7494796.1"/>
    </source>
</evidence>
<dbReference type="AlphaFoldDB" id="A0AAV6QP34"/>
<name>A0AAV6QP34_SOLSE</name>
<reference evidence="1 2" key="1">
    <citation type="journal article" date="2021" name="Sci. Rep.">
        <title>Chromosome anchoring in Senegalese sole (Solea senegalensis) reveals sex-associated markers and genome rearrangements in flatfish.</title>
        <authorList>
            <person name="Guerrero-Cozar I."/>
            <person name="Gomez-Garrido J."/>
            <person name="Berbel C."/>
            <person name="Martinez-Blanch J.F."/>
            <person name="Alioto T."/>
            <person name="Claros M.G."/>
            <person name="Gagnaire P.A."/>
            <person name="Manchado M."/>
        </authorList>
    </citation>
    <scope>NUCLEOTIDE SEQUENCE [LARGE SCALE GENOMIC DNA]</scope>
    <source>
        <strain evidence="1">Sse05_10M</strain>
    </source>
</reference>
<dbReference type="Proteomes" id="UP000693946">
    <property type="component" value="Linkage Group LG4"/>
</dbReference>